<accession>A0AAV4NQA8</accession>
<name>A0AAV4NQA8_9ARAC</name>
<evidence type="ECO:0000313" key="1">
    <source>
        <dbReference type="EMBL" id="GIX86599.1"/>
    </source>
</evidence>
<comment type="caution">
    <text evidence="1">The sequence shown here is derived from an EMBL/GenBank/DDBJ whole genome shotgun (WGS) entry which is preliminary data.</text>
</comment>
<reference evidence="1 2" key="1">
    <citation type="submission" date="2021-06" db="EMBL/GenBank/DDBJ databases">
        <title>Caerostris darwini draft genome.</title>
        <authorList>
            <person name="Kono N."/>
            <person name="Arakawa K."/>
        </authorList>
    </citation>
    <scope>NUCLEOTIDE SEQUENCE [LARGE SCALE GENOMIC DNA]</scope>
</reference>
<sequence>MHAIALPPFFRSKAKPLPALSHSLEGSSAQQPVWQAPYPSKHRFPPCTFDPSGLERKNVSGKLPQAETLMEREKPAPPFLSVSRLLGIRRLQLTNDFHSNIFPVGERERI</sequence>
<gene>
    <name evidence="1" type="ORF">CDAR_114931</name>
</gene>
<evidence type="ECO:0000313" key="2">
    <source>
        <dbReference type="Proteomes" id="UP001054837"/>
    </source>
</evidence>
<dbReference type="EMBL" id="BPLQ01001902">
    <property type="protein sequence ID" value="GIX86599.1"/>
    <property type="molecule type" value="Genomic_DNA"/>
</dbReference>
<proteinExistence type="predicted"/>
<protein>
    <submittedName>
        <fullName evidence="1">Uncharacterized protein</fullName>
    </submittedName>
</protein>
<dbReference type="Proteomes" id="UP001054837">
    <property type="component" value="Unassembled WGS sequence"/>
</dbReference>
<organism evidence="1 2">
    <name type="scientific">Caerostris darwini</name>
    <dbReference type="NCBI Taxonomy" id="1538125"/>
    <lineage>
        <taxon>Eukaryota</taxon>
        <taxon>Metazoa</taxon>
        <taxon>Ecdysozoa</taxon>
        <taxon>Arthropoda</taxon>
        <taxon>Chelicerata</taxon>
        <taxon>Arachnida</taxon>
        <taxon>Araneae</taxon>
        <taxon>Araneomorphae</taxon>
        <taxon>Entelegynae</taxon>
        <taxon>Araneoidea</taxon>
        <taxon>Araneidae</taxon>
        <taxon>Caerostris</taxon>
    </lineage>
</organism>
<keyword evidence="2" id="KW-1185">Reference proteome</keyword>
<dbReference type="AlphaFoldDB" id="A0AAV4NQA8"/>